<gene>
    <name evidence="1" type="ORF">O6H91_13G055500</name>
</gene>
<evidence type="ECO:0000313" key="2">
    <source>
        <dbReference type="Proteomes" id="UP001162992"/>
    </source>
</evidence>
<accession>A0ACC2BUX4</accession>
<protein>
    <submittedName>
        <fullName evidence="1">Uncharacterized protein</fullName>
    </submittedName>
</protein>
<dbReference type="EMBL" id="CM055104">
    <property type="protein sequence ID" value="KAJ7533577.1"/>
    <property type="molecule type" value="Genomic_DNA"/>
</dbReference>
<evidence type="ECO:0000313" key="1">
    <source>
        <dbReference type="EMBL" id="KAJ7533577.1"/>
    </source>
</evidence>
<sequence length="164" mass="17868">MDCHPNVPSEIPHLVGPAGDSPFGDGSFSRSNTAFRILPNSLPDDWTPRDTEAVRLRVQVQAPKLRCSASKNRPLVTEPLKIGEEHGSPLGSPLAHDHLLSFHQSPRLLLQDHSANVLKRPPALSHQQAAASRNGKLENSRSISSLWNNDEIAAKDIDTADTPL</sequence>
<dbReference type="Proteomes" id="UP001162992">
    <property type="component" value="Chromosome 13"/>
</dbReference>
<organism evidence="1 2">
    <name type="scientific">Diphasiastrum complanatum</name>
    <name type="common">Issler's clubmoss</name>
    <name type="synonym">Lycopodium complanatum</name>
    <dbReference type="NCBI Taxonomy" id="34168"/>
    <lineage>
        <taxon>Eukaryota</taxon>
        <taxon>Viridiplantae</taxon>
        <taxon>Streptophyta</taxon>
        <taxon>Embryophyta</taxon>
        <taxon>Tracheophyta</taxon>
        <taxon>Lycopodiopsida</taxon>
        <taxon>Lycopodiales</taxon>
        <taxon>Lycopodiaceae</taxon>
        <taxon>Lycopodioideae</taxon>
        <taxon>Diphasiastrum</taxon>
    </lineage>
</organism>
<keyword evidence="2" id="KW-1185">Reference proteome</keyword>
<name>A0ACC2BUX4_DIPCM</name>
<proteinExistence type="predicted"/>
<comment type="caution">
    <text evidence="1">The sequence shown here is derived from an EMBL/GenBank/DDBJ whole genome shotgun (WGS) entry which is preliminary data.</text>
</comment>
<reference evidence="2" key="1">
    <citation type="journal article" date="2024" name="Proc. Natl. Acad. Sci. U.S.A.">
        <title>Extraordinary preservation of gene collinearity over three hundred million years revealed in homosporous lycophytes.</title>
        <authorList>
            <person name="Li C."/>
            <person name="Wickell D."/>
            <person name="Kuo L.Y."/>
            <person name="Chen X."/>
            <person name="Nie B."/>
            <person name="Liao X."/>
            <person name="Peng D."/>
            <person name="Ji J."/>
            <person name="Jenkins J."/>
            <person name="Williams M."/>
            <person name="Shu S."/>
            <person name="Plott C."/>
            <person name="Barry K."/>
            <person name="Rajasekar S."/>
            <person name="Grimwood J."/>
            <person name="Han X."/>
            <person name="Sun S."/>
            <person name="Hou Z."/>
            <person name="He W."/>
            <person name="Dai G."/>
            <person name="Sun C."/>
            <person name="Schmutz J."/>
            <person name="Leebens-Mack J.H."/>
            <person name="Li F.W."/>
            <person name="Wang L."/>
        </authorList>
    </citation>
    <scope>NUCLEOTIDE SEQUENCE [LARGE SCALE GENOMIC DNA]</scope>
    <source>
        <strain evidence="2">cv. PW_Plant_1</strain>
    </source>
</reference>